<keyword evidence="2" id="KW-1185">Reference proteome</keyword>
<organism evidence="1 2">
    <name type="scientific">Oikopleura dioica</name>
    <name type="common">Tunicate</name>
    <dbReference type="NCBI Taxonomy" id="34765"/>
    <lineage>
        <taxon>Eukaryota</taxon>
        <taxon>Metazoa</taxon>
        <taxon>Chordata</taxon>
        <taxon>Tunicata</taxon>
        <taxon>Appendicularia</taxon>
        <taxon>Copelata</taxon>
        <taxon>Oikopleuridae</taxon>
        <taxon>Oikopleura</taxon>
    </lineage>
</organism>
<evidence type="ECO:0000313" key="1">
    <source>
        <dbReference type="EMBL" id="CAG5105413.1"/>
    </source>
</evidence>
<sequence>MSLEVNKLRAQLRDVEERCVDAYAQQRLTPWIRRIKLRRKSGDQCLKMTWGEVKFADHIRELQSERTDLPPQPSYIRQHILHHDVQRTVLGESPYIHADLML</sequence>
<dbReference type="EMBL" id="OU015566">
    <property type="protein sequence ID" value="CAG5105413.1"/>
    <property type="molecule type" value="Genomic_DNA"/>
</dbReference>
<proteinExistence type="predicted"/>
<evidence type="ECO:0000313" key="2">
    <source>
        <dbReference type="Proteomes" id="UP001158576"/>
    </source>
</evidence>
<accession>A0ABN7SQ15</accession>
<gene>
    <name evidence="1" type="ORF">OKIOD_LOCUS10876</name>
</gene>
<dbReference type="Proteomes" id="UP001158576">
    <property type="component" value="Chromosome 1"/>
</dbReference>
<protein>
    <submittedName>
        <fullName evidence="1">Oidioi.mRNA.OKI2018_I69.chr1.g2111.t3.cds</fullName>
    </submittedName>
</protein>
<reference evidence="1 2" key="1">
    <citation type="submission" date="2021-04" db="EMBL/GenBank/DDBJ databases">
        <authorList>
            <person name="Bliznina A."/>
        </authorList>
    </citation>
    <scope>NUCLEOTIDE SEQUENCE [LARGE SCALE GENOMIC DNA]</scope>
</reference>
<name>A0ABN7SQ15_OIKDI</name>